<dbReference type="OrthoDB" id="9780293at2"/>
<dbReference type="Pfam" id="PF01557">
    <property type="entry name" value="FAA_hydrolase"/>
    <property type="match status" value="1"/>
</dbReference>
<evidence type="ECO:0000259" key="3">
    <source>
        <dbReference type="Pfam" id="PF01557"/>
    </source>
</evidence>
<comment type="similarity">
    <text evidence="1">Belongs to the FAH family.</text>
</comment>
<keyword evidence="2" id="KW-0479">Metal-binding</keyword>
<dbReference type="SUPFAM" id="SSF56529">
    <property type="entry name" value="FAH"/>
    <property type="match status" value="1"/>
</dbReference>
<dbReference type="GO" id="GO:0016853">
    <property type="term" value="F:isomerase activity"/>
    <property type="evidence" value="ECO:0007669"/>
    <property type="project" value="UniProtKB-KW"/>
</dbReference>
<dbReference type="AlphaFoldDB" id="A0A512NGD1"/>
<gene>
    <name evidence="4" type="ORF">RSO01_51700</name>
</gene>
<feature type="domain" description="Fumarylacetoacetase-like C-terminal" evidence="3">
    <location>
        <begin position="75"/>
        <end position="277"/>
    </location>
</feature>
<sequence length="280" mass="29657">MRLVSFRHADAAKIGAIVDGGIVDLSGRTSSRWPSLRDAIAAKALPALAAAAKGAKADLSFDEVELSPAIPNPDKILCIGLNYASHVGEVGRALPTVPSVFSRLHNTLVPHGGSIVRPRASIDFDFEGELAVVIGERCRHVPRASALSVVAGYTCFLDGSVRDFQKHSVTAGKNFPATGPLGPWLVTSDVITDPQRLELTTRLNGSVVQHDTTDHMIFDVATIIEYLSTVTWLEPGDIIATGTPDGVGLGRKPPLWMKAGDKVEVEISGIGVLGVNVVDE</sequence>
<dbReference type="InterPro" id="IPR051121">
    <property type="entry name" value="FAH"/>
</dbReference>
<dbReference type="GO" id="GO:0046872">
    <property type="term" value="F:metal ion binding"/>
    <property type="evidence" value="ECO:0007669"/>
    <property type="project" value="UniProtKB-KW"/>
</dbReference>
<evidence type="ECO:0000256" key="2">
    <source>
        <dbReference type="ARBA" id="ARBA00022723"/>
    </source>
</evidence>
<proteinExistence type="inferred from homology"/>
<evidence type="ECO:0000313" key="5">
    <source>
        <dbReference type="Proteomes" id="UP000321058"/>
    </source>
</evidence>
<dbReference type="FunFam" id="3.90.850.10:FF:000002">
    <property type="entry name" value="2-hydroxyhepta-2,4-diene-1,7-dioate isomerase"/>
    <property type="match status" value="1"/>
</dbReference>
<dbReference type="PANTHER" id="PTHR42796">
    <property type="entry name" value="FUMARYLACETOACETATE HYDROLASE DOMAIN-CONTAINING PROTEIN 2A-RELATED"/>
    <property type="match status" value="1"/>
</dbReference>
<protein>
    <submittedName>
        <fullName evidence="4">5-carboxymethyl-2-hydroxymuconate isomerase</fullName>
    </submittedName>
</protein>
<dbReference type="InterPro" id="IPR036663">
    <property type="entry name" value="Fumarylacetoacetase_C_sf"/>
</dbReference>
<organism evidence="4 5">
    <name type="scientific">Reyranella soli</name>
    <dbReference type="NCBI Taxonomy" id="1230389"/>
    <lineage>
        <taxon>Bacteria</taxon>
        <taxon>Pseudomonadati</taxon>
        <taxon>Pseudomonadota</taxon>
        <taxon>Alphaproteobacteria</taxon>
        <taxon>Hyphomicrobiales</taxon>
        <taxon>Reyranellaceae</taxon>
        <taxon>Reyranella</taxon>
    </lineage>
</organism>
<name>A0A512NGD1_9HYPH</name>
<dbReference type="Proteomes" id="UP000321058">
    <property type="component" value="Unassembled WGS sequence"/>
</dbReference>
<dbReference type="EMBL" id="BKAJ01000091">
    <property type="protein sequence ID" value="GEP58004.1"/>
    <property type="molecule type" value="Genomic_DNA"/>
</dbReference>
<dbReference type="GO" id="GO:0019752">
    <property type="term" value="P:carboxylic acid metabolic process"/>
    <property type="evidence" value="ECO:0007669"/>
    <property type="project" value="UniProtKB-ARBA"/>
</dbReference>
<dbReference type="PANTHER" id="PTHR42796:SF4">
    <property type="entry name" value="FUMARYLACETOACETATE HYDROLASE DOMAIN-CONTAINING PROTEIN 2A"/>
    <property type="match status" value="1"/>
</dbReference>
<keyword evidence="4" id="KW-0413">Isomerase</keyword>
<evidence type="ECO:0000256" key="1">
    <source>
        <dbReference type="ARBA" id="ARBA00010211"/>
    </source>
</evidence>
<dbReference type="RefSeq" id="WP_147152825.1">
    <property type="nucleotide sequence ID" value="NZ_BKAJ01000091.1"/>
</dbReference>
<dbReference type="InterPro" id="IPR011234">
    <property type="entry name" value="Fumarylacetoacetase-like_C"/>
</dbReference>
<dbReference type="Gene3D" id="3.90.850.10">
    <property type="entry name" value="Fumarylacetoacetase-like, C-terminal domain"/>
    <property type="match status" value="1"/>
</dbReference>
<accession>A0A512NGD1</accession>
<reference evidence="4 5" key="1">
    <citation type="submission" date="2019-07" db="EMBL/GenBank/DDBJ databases">
        <title>Whole genome shotgun sequence of Reyranella soli NBRC 108950.</title>
        <authorList>
            <person name="Hosoyama A."/>
            <person name="Uohara A."/>
            <person name="Ohji S."/>
            <person name="Ichikawa N."/>
        </authorList>
    </citation>
    <scope>NUCLEOTIDE SEQUENCE [LARGE SCALE GENOMIC DNA]</scope>
    <source>
        <strain evidence="4 5">NBRC 108950</strain>
    </source>
</reference>
<evidence type="ECO:0000313" key="4">
    <source>
        <dbReference type="EMBL" id="GEP58004.1"/>
    </source>
</evidence>
<keyword evidence="5" id="KW-1185">Reference proteome</keyword>
<comment type="caution">
    <text evidence="4">The sequence shown here is derived from an EMBL/GenBank/DDBJ whole genome shotgun (WGS) entry which is preliminary data.</text>
</comment>